<keyword evidence="1" id="KW-1133">Transmembrane helix</keyword>
<dbReference type="EMBL" id="JAAHBZ010000009">
    <property type="protein sequence ID" value="NES30025.1"/>
    <property type="molecule type" value="Genomic_DNA"/>
</dbReference>
<evidence type="ECO:0000313" key="2">
    <source>
        <dbReference type="EMBL" id="NES30025.1"/>
    </source>
</evidence>
<dbReference type="Proteomes" id="UP000477779">
    <property type="component" value="Unassembled WGS sequence"/>
</dbReference>
<comment type="caution">
    <text evidence="2">The sequence shown here is derived from an EMBL/GenBank/DDBJ whole genome shotgun (WGS) entry which is preliminary data.</text>
</comment>
<feature type="transmembrane region" description="Helical" evidence="1">
    <location>
        <begin position="12"/>
        <end position="40"/>
    </location>
</feature>
<evidence type="ECO:0000313" key="3">
    <source>
        <dbReference type="Proteomes" id="UP000477779"/>
    </source>
</evidence>
<name>A0AAJ2ZH67_9ACTN</name>
<dbReference type="AlphaFoldDB" id="A0AAJ2ZH67"/>
<feature type="transmembrane region" description="Helical" evidence="1">
    <location>
        <begin position="125"/>
        <end position="143"/>
    </location>
</feature>
<keyword evidence="1" id="KW-0812">Transmembrane</keyword>
<accession>A0AAJ2ZH67</accession>
<dbReference type="RefSeq" id="WP_163636872.1">
    <property type="nucleotide sequence ID" value="NZ_JAAHBZ010000009.1"/>
</dbReference>
<sequence length="174" mass="18446">MRTTGSGSSVSRLLCIGAVLTLVVRPVTWVLTFGFIGPLFGFFDYLAWDASRNIGQRPVIIVEWAAPAVAVVVALKVAQLLWQGSERAAKVVPALGLAFLVATAIYLISLVVLAVVSMATGGTAGLTWLAVVAVVAAVHLYLLRLSWRIWRSRPIAARADRFGGHPEAAGRAPG</sequence>
<gene>
    <name evidence="2" type="ORF">G3561_21050</name>
</gene>
<evidence type="ECO:0000256" key="1">
    <source>
        <dbReference type="SAM" id="Phobius"/>
    </source>
</evidence>
<feature type="transmembrane region" description="Helical" evidence="1">
    <location>
        <begin position="94"/>
        <end position="119"/>
    </location>
</feature>
<keyword evidence="1" id="KW-0472">Membrane</keyword>
<feature type="transmembrane region" description="Helical" evidence="1">
    <location>
        <begin position="60"/>
        <end position="82"/>
    </location>
</feature>
<organism evidence="2 3">
    <name type="scientific">Micromonospora terminaliae</name>
    <dbReference type="NCBI Taxonomy" id="1914461"/>
    <lineage>
        <taxon>Bacteria</taxon>
        <taxon>Bacillati</taxon>
        <taxon>Actinomycetota</taxon>
        <taxon>Actinomycetes</taxon>
        <taxon>Micromonosporales</taxon>
        <taxon>Micromonosporaceae</taxon>
        <taxon>Micromonospora</taxon>
    </lineage>
</organism>
<proteinExistence type="predicted"/>
<protein>
    <submittedName>
        <fullName evidence="2">Uncharacterized protein</fullName>
    </submittedName>
</protein>
<reference evidence="2 3" key="1">
    <citation type="submission" date="2020-02" db="EMBL/GenBank/DDBJ databases">
        <title>WGS of Micromonospora spp. isolated from hot spring.</title>
        <authorList>
            <person name="Thawai C."/>
        </authorList>
    </citation>
    <scope>NUCLEOTIDE SEQUENCE [LARGE SCALE GENOMIC DNA]</scope>
    <source>
        <strain evidence="2 3">TMS7</strain>
    </source>
</reference>